<proteinExistence type="predicted"/>
<gene>
    <name evidence="1" type="ORF">Bxe_A2595</name>
</gene>
<name>Q13ZV4_PARXL</name>
<evidence type="ECO:0000313" key="1">
    <source>
        <dbReference type="EMBL" id="ABE30385.1"/>
    </source>
</evidence>
<dbReference type="eggNOG" id="ENOG502ZQQG">
    <property type="taxonomic scope" value="Bacteria"/>
</dbReference>
<reference evidence="1 2" key="1">
    <citation type="journal article" date="2006" name="Proc. Natl. Acad. Sci. U.S.A.">
        <title>Burkholderia xenovorans LB400 harbors a multi-replicon, 9.73-Mbp genome shaped for versatility.</title>
        <authorList>
            <person name="Chain P.S."/>
            <person name="Denef V.J."/>
            <person name="Konstantinidis K.T."/>
            <person name="Vergez L.M."/>
            <person name="Agullo L."/>
            <person name="Reyes V.L."/>
            <person name="Hauser L."/>
            <person name="Cordova M."/>
            <person name="Gomez L."/>
            <person name="Gonzalez M."/>
            <person name="Land M."/>
            <person name="Lao V."/>
            <person name="Larimer F."/>
            <person name="LiPuma J.J."/>
            <person name="Mahenthiralingam E."/>
            <person name="Malfatti S.A."/>
            <person name="Marx C.J."/>
            <person name="Parnell J.J."/>
            <person name="Ramette A."/>
            <person name="Richardson P."/>
            <person name="Seeger M."/>
            <person name="Smith D."/>
            <person name="Spilker T."/>
            <person name="Sul W.J."/>
            <person name="Tsoi T.V."/>
            <person name="Ulrich L.E."/>
            <person name="Zhulin I.B."/>
            <person name="Tiedje J.M."/>
        </authorList>
    </citation>
    <scope>NUCLEOTIDE SEQUENCE [LARGE SCALE GENOMIC DNA]</scope>
    <source>
        <strain evidence="1 2">LB400</strain>
    </source>
</reference>
<protein>
    <submittedName>
        <fullName evidence="1">Uncharacterized protein</fullName>
    </submittedName>
</protein>
<sequence length="121" mass="13697">MRSRSDRRVSTCASFVFLTRSVSPHFQFISLVRHGCRAGVARLSLMQNNKDLHHYNGYSVSPAAHRLPDGWFAANLLLVRGDALCSEPVSYKFHALDYFDNETQALGHATTWARDWVDSRG</sequence>
<dbReference type="EMBL" id="CP000270">
    <property type="protein sequence ID" value="ABE30385.1"/>
    <property type="molecule type" value="Genomic_DNA"/>
</dbReference>
<keyword evidence="2" id="KW-1185">Reference proteome</keyword>
<dbReference type="Proteomes" id="UP000001817">
    <property type="component" value="Chromosome 1"/>
</dbReference>
<dbReference type="AlphaFoldDB" id="Q13ZV4"/>
<evidence type="ECO:0000313" key="2">
    <source>
        <dbReference type="Proteomes" id="UP000001817"/>
    </source>
</evidence>
<dbReference type="KEGG" id="bxe:Bxe_A2595"/>
<accession>Q13ZV4</accession>
<organism evidence="1 2">
    <name type="scientific">Paraburkholderia xenovorans (strain LB400)</name>
    <dbReference type="NCBI Taxonomy" id="266265"/>
    <lineage>
        <taxon>Bacteria</taxon>
        <taxon>Pseudomonadati</taxon>
        <taxon>Pseudomonadota</taxon>
        <taxon>Betaproteobacteria</taxon>
        <taxon>Burkholderiales</taxon>
        <taxon>Burkholderiaceae</taxon>
        <taxon>Paraburkholderia</taxon>
    </lineage>
</organism>